<keyword evidence="4" id="KW-0067">ATP-binding</keyword>
<reference evidence="8" key="1">
    <citation type="submission" date="2012-08" db="EMBL/GenBank/DDBJ databases">
        <title>Genome analysis of Colletotrichum orbiculare and Colletotrichum fructicola.</title>
        <authorList>
            <person name="Gan P.H.P."/>
            <person name="Ikeda K."/>
            <person name="Irieda H."/>
            <person name="Narusaka M."/>
            <person name="O'Connell R.J."/>
            <person name="Narusaka Y."/>
            <person name="Takano Y."/>
            <person name="Kubo Y."/>
            <person name="Shirasu K."/>
        </authorList>
    </citation>
    <scope>NUCLEOTIDE SEQUENCE</scope>
    <source>
        <strain evidence="8">Nara gc5</strain>
    </source>
</reference>
<evidence type="ECO:0000256" key="6">
    <source>
        <dbReference type="SAM" id="MobiDB-lite"/>
    </source>
</evidence>
<dbReference type="CDD" id="cd06008">
    <property type="entry name" value="NF-X1-zinc-finger"/>
    <property type="match status" value="1"/>
</dbReference>
<dbReference type="InterPro" id="IPR027417">
    <property type="entry name" value="P-loop_NTPase"/>
</dbReference>
<evidence type="ECO:0000256" key="1">
    <source>
        <dbReference type="ARBA" id="ARBA00010378"/>
    </source>
</evidence>
<protein>
    <submittedName>
        <fullName evidence="8">AAA family</fullName>
    </submittedName>
</protein>
<keyword evidence="2" id="KW-0547">Nucleotide-binding</keyword>
<dbReference type="FunFam" id="3.40.50.300:FF:001660">
    <property type="entry name" value="NF-X1 finger and helicase protein, putative"/>
    <property type="match status" value="1"/>
</dbReference>
<evidence type="ECO:0000313" key="8">
    <source>
        <dbReference type="EMBL" id="ELA31580.1"/>
    </source>
</evidence>
<gene>
    <name evidence="8" type="ORF">CGGC5_8254</name>
</gene>
<dbReference type="InterPro" id="IPR050773">
    <property type="entry name" value="CbxX/CfxQ_RuBisCO_ESX"/>
</dbReference>
<dbReference type="Gene3D" id="3.40.50.300">
    <property type="entry name" value="P-loop containing nucleotide triphosphate hydrolases"/>
    <property type="match status" value="6"/>
</dbReference>
<feature type="domain" description="AAA+ ATPase" evidence="7">
    <location>
        <begin position="1314"/>
        <end position="1448"/>
    </location>
</feature>
<dbReference type="PRINTS" id="PR00819">
    <property type="entry name" value="CBXCFQXSUPER"/>
</dbReference>
<feature type="compositionally biased region" description="Low complexity" evidence="6">
    <location>
        <begin position="2139"/>
        <end position="2148"/>
    </location>
</feature>
<proteinExistence type="inferred from homology"/>
<dbReference type="InterPro" id="IPR003959">
    <property type="entry name" value="ATPase_AAA_core"/>
</dbReference>
<dbReference type="PANTHER" id="PTHR43392:SF2">
    <property type="entry name" value="AAA-TYPE ATPASE FAMILY PROTEIN _ ANKYRIN REPEAT FAMILY PROTEIN"/>
    <property type="match status" value="1"/>
</dbReference>
<dbReference type="CDD" id="cd00009">
    <property type="entry name" value="AAA"/>
    <property type="match status" value="1"/>
</dbReference>
<dbReference type="Pfam" id="PF13086">
    <property type="entry name" value="AAA_11"/>
    <property type="match status" value="1"/>
</dbReference>
<evidence type="ECO:0000256" key="4">
    <source>
        <dbReference type="ARBA" id="ARBA00022840"/>
    </source>
</evidence>
<evidence type="ECO:0000256" key="5">
    <source>
        <dbReference type="SAM" id="Coils"/>
    </source>
</evidence>
<dbReference type="GO" id="GO:0016887">
    <property type="term" value="F:ATP hydrolysis activity"/>
    <property type="evidence" value="ECO:0007669"/>
    <property type="project" value="InterPro"/>
</dbReference>
<dbReference type="GO" id="GO:0004386">
    <property type="term" value="F:helicase activity"/>
    <property type="evidence" value="ECO:0007669"/>
    <property type="project" value="InterPro"/>
</dbReference>
<feature type="domain" description="AAA+ ATPase" evidence="7">
    <location>
        <begin position="1868"/>
        <end position="2005"/>
    </location>
</feature>
<dbReference type="STRING" id="1213859.L2FZM4"/>
<dbReference type="InterPro" id="IPR041679">
    <property type="entry name" value="DNA2/NAM7-like_C"/>
</dbReference>
<dbReference type="InterPro" id="IPR000641">
    <property type="entry name" value="CbxX/CfxQ"/>
</dbReference>
<dbReference type="Gene3D" id="1.10.8.60">
    <property type="match status" value="2"/>
</dbReference>
<dbReference type="InterPro" id="IPR041627">
    <property type="entry name" value="AAA_lid_6"/>
</dbReference>
<dbReference type="PANTHER" id="PTHR43392">
    <property type="entry name" value="AAA-TYPE ATPASE FAMILY PROTEIN / ANKYRIN REPEAT FAMILY PROTEIN"/>
    <property type="match status" value="1"/>
</dbReference>
<dbReference type="Pfam" id="PF00004">
    <property type="entry name" value="AAA"/>
    <property type="match status" value="3"/>
</dbReference>
<keyword evidence="5" id="KW-0175">Coiled coil</keyword>
<dbReference type="EMBL" id="KB020741">
    <property type="protein sequence ID" value="ELA31580.1"/>
    <property type="molecule type" value="Genomic_DNA"/>
</dbReference>
<sequence length="2325" mass="260098">MTATQVPQTDPRRATRLLKVFRDVTKGGRTLTTAADARLFLEAIRTNESPAACLEIITACNAAQNVLRHSLRIDSSVSFIRSHVLSFVAYLSEPAVKMAYNGQLLHQVLQLIIQPPVLWGNLFKAYEQAHFNEDDLRVFAWLCFELASIQGKDHDSIIGDISSALDQNPFKEAQDHRTRDLTYRIKKVLALRSSASPGENLETAGGRHDNDFANFREISIFPTSDEFYSSEVPFYRRASELAAIGAADRPRLHLDNQFRLLREDMLGELRDDLKVAIGRKRGKKSPQILSGLVPFGIDTGDEKRGRSTALLLHCHSGLEILRPLSLAKRKKFLEDNKGFLRHQSFGALCGDNNIVAFAFLVRDVDQLVKGPPAIALQFTSSEALARALNALQSPKDLRFVLVDTPVFAYQPVLECLQDITEMPMEGGLLHLPDDDEDSRPKPLELSPRAQAHVKILEKMIERGSSVKGLAIGGKNFRLDDSQTKSVLHALQSPIALIQGPPGTGKSFVGALAARILRDNSKRILVLSYTNHALDQFLEDLMNIGIPSGDIVRLGSKYNGKTEKLLLDKQLRSSSFKKTREAWMMIDAAKSDLADIREELQNAFNALAKGKVSFVDLLDALEFSDDDQNFYDAFALPEQEDGFQLAGGSRRVMSADYLIERWAQGKDAGELRKTISKGSKQVWQLPIAQRHQHVDNWVRRLRAEQIETVWRLAERFNQSQSQLETLFNESKCSLVQDKSVLGCTTTAAAKYKSLIKAARPDVVLVEEAGEILEAHVLTALHPATSQLILIGDHKQLRPKINNYTLSVEKGEGFDLNRSLFERLILQGHEHVTLQKQHRMHPEISHLVRQMTYPKLQDDEKTFQRAEPRGLQGRVSFINHSHPEDSADEIADRRDSGFTASKKNQFEAQMVLRLVRYLAQQEYKTNNIVVLTPYLGQLRLLRDMLSEENDPILNDMDSYELVRAGLLTAAAAKVKSGSGRIKLSTIDNYQGEESDIVIASMTRSNNNGDIGFMKAPERLNVLCSRARECLIMIGNMETFMKSSQGKQVWVPFFALLKEKEYLHDGILVRCKQHPDKTALLKNPKDFDIKCPDGGCDAMCNAPLSCGKHHCQRRCHPISNHSKVTCHERIKKTCDRGHKYSVPCTDEKAGCGACLREDEDTRRRIQRDLRMEEERMLAQKRYAQELQQVKDELDHEKRRLKYAQEDEDHKIAMEKARADVEALKQTRARTEAMKTAAEAAKKVPGAFPETETSSSPPPAPGSAREEWDILKKQNGESSAALDDVMDLIGLESVKEQFLSIKNKVDTSVLQNISLSKERFGCTLLGNPGSGKTTVARIYGKFLTSVGVIAGSSFNETTGSKLANMGVGGCQKMVEKILEDGGGVVFIDEAYQLSSGNSPGGKAVLDFLLAEVENLTGRIVFILAGYNKQMETFFAHNPGFPSRFPIQMKFDDYNDDELLQILQRQVRRKYEGHMKWEDDLYLRIVARRLGRGRGKEGFGNARAVENLLNVISGRQANRIRRERKKGKKPDHWLFTKEDMIGPEPSSALEKCPAWIKLQKLIGISSVKASVKALVDSIQTNYHRELAEEPTIEYSLNKVFLGSPGTGKTTVAKLYGQILVHLGLLSNDEVIVKNPADFTGAVLGGSEAQTKGILAATVGKVLVIDEAYGLYGGGGASGGNATSDPYKTAVVDTIVAEIQSVPGEDRCVLLLGYRDQMEEMFQNVNPGLSRRFPISSAFNFEDFSGPEMRQILDLKLKDQAFTATDQAKRVAMELLDRARNRPHFGNAGEIDIVLDQAKIRHQQRLSSNQTTQVSTLEPFDFDENYDRAERTDTNVAKLFEGTVGCEAIVEKLQGFQKNVRAMKELGMDPKENIPFSFLFRGPPGTGKTTTARKMGKVFYDMGFLENARVIECSATDLIGSFVGQTGPKVQQLLDKALGRVLFVDEAYRLAEGGFAKEAVDELVDCVTKDKYKGKLIIILAGYDNDINRLLSINPGMSSRFPEAIQFHPLGPGQCYDLLLQLLLRQKCEFEAAKSTTKVLVDCLHQTSDDFKDDVLMYFSDLSRLSSWASARDVECVKKSIFNEAMKSRQGTTIEVTEEIVTAELHKMLEERESRERHEGIFGNIPQLPTLQMGPSPEAHHQVRTQQQTQTTTTAASEGEEIVYTPPESPVEEEVNNGTRLANRDDGVSDAEWAQLELDKRLREEKEEEYRVLMKAQTQATDAAREAILKSLLEEEAEKKAQEERDEERRRQIEVRRKKAAAEVAAAAAARDAIRNQMIKEEEQRQKEEEERRKAAIIGQCCAGFEWIKQHGGYRCAGGSHFVTDAEIASA</sequence>
<dbReference type="FunFam" id="3.40.50.300:FF:000216">
    <property type="entry name" value="Type VII secretion ATPase EccA"/>
    <property type="match status" value="3"/>
</dbReference>
<dbReference type="HOGENOM" id="CLU_001133_0_0_1"/>
<dbReference type="Pfam" id="PF13087">
    <property type="entry name" value="AAA_12"/>
    <property type="match status" value="1"/>
</dbReference>
<evidence type="ECO:0000256" key="2">
    <source>
        <dbReference type="ARBA" id="ARBA00022741"/>
    </source>
</evidence>
<feature type="region of interest" description="Disordered" evidence="6">
    <location>
        <begin position="1237"/>
        <end position="1261"/>
    </location>
</feature>
<dbReference type="FunFam" id="1.10.8.60:FF:000160">
    <property type="entry name" value="WGS project CABT00000000 data, contig 2.55"/>
    <property type="match status" value="1"/>
</dbReference>
<comment type="similarity">
    <text evidence="1">Belongs to the CbxX/CfxQ family.</text>
</comment>
<dbReference type="Pfam" id="PF17866">
    <property type="entry name" value="AAA_lid_6"/>
    <property type="match status" value="2"/>
</dbReference>
<feature type="coiled-coil region" evidence="5">
    <location>
        <begin position="1152"/>
        <end position="1237"/>
    </location>
</feature>
<dbReference type="InterPro" id="IPR003593">
    <property type="entry name" value="AAA+_ATPase"/>
</dbReference>
<dbReference type="FunFam" id="1.10.8.60:FF:000159">
    <property type="entry name" value="p-loop containing nucleoside triphosphate hydrolase protein"/>
    <property type="match status" value="1"/>
</dbReference>
<organism evidence="8">
    <name type="scientific">Colletotrichum fructicola (strain Nara gc5)</name>
    <name type="common">Anthracnose fungus</name>
    <name type="synonym">Colletotrichum gloeosporioides (strain Nara gc5)</name>
    <dbReference type="NCBI Taxonomy" id="1213859"/>
    <lineage>
        <taxon>Eukaryota</taxon>
        <taxon>Fungi</taxon>
        <taxon>Dikarya</taxon>
        <taxon>Ascomycota</taxon>
        <taxon>Pezizomycotina</taxon>
        <taxon>Sordariomycetes</taxon>
        <taxon>Hypocreomycetidae</taxon>
        <taxon>Glomerellales</taxon>
        <taxon>Glomerellaceae</taxon>
        <taxon>Colletotrichum</taxon>
        <taxon>Colletotrichum gloeosporioides species complex</taxon>
    </lineage>
</organism>
<evidence type="ECO:0000259" key="7">
    <source>
        <dbReference type="SMART" id="SM00382"/>
    </source>
</evidence>
<feature type="coiled-coil region" evidence="5">
    <location>
        <begin position="2219"/>
        <end position="2294"/>
    </location>
</feature>
<feature type="region of interest" description="Disordered" evidence="6">
    <location>
        <begin position="2126"/>
        <end position="2179"/>
    </location>
</feature>
<dbReference type="CDD" id="cd18808">
    <property type="entry name" value="SF1_C_Upf1"/>
    <property type="match status" value="1"/>
</dbReference>
<dbReference type="SUPFAM" id="SSF52540">
    <property type="entry name" value="P-loop containing nucleoside triphosphate hydrolases"/>
    <property type="match status" value="4"/>
</dbReference>
<feature type="domain" description="AAA+ ATPase" evidence="7">
    <location>
        <begin position="1589"/>
        <end position="1733"/>
    </location>
</feature>
<dbReference type="InterPro" id="IPR041677">
    <property type="entry name" value="DNA2/NAM7_AAA_11"/>
</dbReference>
<dbReference type="CDD" id="cd17936">
    <property type="entry name" value="EEXXEc_NFX1"/>
    <property type="match status" value="1"/>
</dbReference>
<dbReference type="GO" id="GO:0005524">
    <property type="term" value="F:ATP binding"/>
    <property type="evidence" value="ECO:0007669"/>
    <property type="project" value="UniProtKB-KW"/>
</dbReference>
<dbReference type="SMART" id="SM00382">
    <property type="entry name" value="AAA"/>
    <property type="match status" value="4"/>
</dbReference>
<keyword evidence="3" id="KW-0347">Helicase</keyword>
<feature type="domain" description="AAA+ ATPase" evidence="7">
    <location>
        <begin position="491"/>
        <end position="900"/>
    </location>
</feature>
<name>L2FZM4_COLFN</name>
<dbReference type="InterPro" id="IPR047187">
    <property type="entry name" value="SF1_C_Upf1"/>
</dbReference>
<evidence type="ECO:0000256" key="3">
    <source>
        <dbReference type="ARBA" id="ARBA00022806"/>
    </source>
</evidence>
<keyword evidence="3" id="KW-0378">Hydrolase</keyword>
<accession>L2FZM4</accession>